<reference evidence="3" key="1">
    <citation type="journal article" date="2019" name="Int. J. Syst. Evol. Microbiol.">
        <title>The Global Catalogue of Microorganisms (GCM) 10K type strain sequencing project: providing services to taxonomists for standard genome sequencing and annotation.</title>
        <authorList>
            <consortium name="The Broad Institute Genomics Platform"/>
            <consortium name="The Broad Institute Genome Sequencing Center for Infectious Disease"/>
            <person name="Wu L."/>
            <person name="Ma J."/>
        </authorList>
    </citation>
    <scope>NUCLEOTIDE SEQUENCE [LARGE SCALE GENOMIC DNA]</scope>
    <source>
        <strain evidence="3">CCUG 36916</strain>
    </source>
</reference>
<evidence type="ECO:0008006" key="4">
    <source>
        <dbReference type="Google" id="ProtNLM"/>
    </source>
</evidence>
<dbReference type="EMBL" id="JBHSTT010000012">
    <property type="protein sequence ID" value="MFC6388452.1"/>
    <property type="molecule type" value="Genomic_DNA"/>
</dbReference>
<dbReference type="Proteomes" id="UP001596237">
    <property type="component" value="Unassembled WGS sequence"/>
</dbReference>
<comment type="caution">
    <text evidence="2">The sequence shown here is derived from an EMBL/GenBank/DDBJ whole genome shotgun (WGS) entry which is preliminary data.</text>
</comment>
<accession>A0ABW1WL74</accession>
<gene>
    <name evidence="2" type="ORF">ACFQDP_03635</name>
</gene>
<sequence length="97" mass="10010">MTFFVKPFARTVLPPLAAALGSMGAVLAVSTLATAGGTERWSLRPKATAPAAAPATPPVGAEVPLLRGTKSIPLSALPGERRSVRIVYQGYLPAEAR</sequence>
<evidence type="ECO:0000256" key="1">
    <source>
        <dbReference type="SAM" id="SignalP"/>
    </source>
</evidence>
<organism evidence="2 3">
    <name type="scientific">Methylorubrum zatmanii</name>
    <dbReference type="NCBI Taxonomy" id="29429"/>
    <lineage>
        <taxon>Bacteria</taxon>
        <taxon>Pseudomonadati</taxon>
        <taxon>Pseudomonadota</taxon>
        <taxon>Alphaproteobacteria</taxon>
        <taxon>Hyphomicrobiales</taxon>
        <taxon>Methylobacteriaceae</taxon>
        <taxon>Methylorubrum</taxon>
    </lineage>
</organism>
<protein>
    <recommendedName>
        <fullName evidence="4">PEGA domain-containing protein</fullName>
    </recommendedName>
</protein>
<keyword evidence="3" id="KW-1185">Reference proteome</keyword>
<evidence type="ECO:0000313" key="2">
    <source>
        <dbReference type="EMBL" id="MFC6388452.1"/>
    </source>
</evidence>
<proteinExistence type="predicted"/>
<dbReference type="RefSeq" id="WP_009863487.1">
    <property type="nucleotide sequence ID" value="NZ_JBHSTT010000012.1"/>
</dbReference>
<feature type="chain" id="PRO_5046321695" description="PEGA domain-containing protein" evidence="1">
    <location>
        <begin position="29"/>
        <end position="97"/>
    </location>
</feature>
<feature type="signal peptide" evidence="1">
    <location>
        <begin position="1"/>
        <end position="28"/>
    </location>
</feature>
<keyword evidence="1" id="KW-0732">Signal</keyword>
<name>A0ABW1WL74_9HYPH</name>
<evidence type="ECO:0000313" key="3">
    <source>
        <dbReference type="Proteomes" id="UP001596237"/>
    </source>
</evidence>